<dbReference type="AlphaFoldDB" id="A0A2J4JLY9"/>
<dbReference type="PANTHER" id="PTHR30632">
    <property type="entry name" value="MOLYBDATE-BINDING PERIPLASMIC PROTEIN"/>
    <property type="match status" value="1"/>
</dbReference>
<sequence>MNNTKISRRSFLAAAGIAGAAAALTACGSSASSTASSVAGSAAASSEAAGGSMELIVFAAASLTETLTAIGEIYSAENPGVTFSFNFDSSGTLKTQIQEGADCDLFISAGQKQMNQLDSTASADVNTEGLDFVDSDSRVDLLENKVVLCVPENGDKGIDSFDSLAEHLKAGDILFCMGNSDVPVGQYTQKILAYYALDEEALAAAGVITYGSNVKEVTTQITEASVDAGVVYCTDAYSAGLTPVDEATKEMCGQVIYPAAVLKAAPNAEAAREFLAYLQTDRAATVFESVGFTAL</sequence>
<dbReference type="Proteomes" id="UP000221015">
    <property type="component" value="Unassembled WGS sequence"/>
</dbReference>
<dbReference type="EMBL" id="NMTS02000067">
    <property type="protein sequence ID" value="PLK28873.1"/>
    <property type="molecule type" value="Genomic_DNA"/>
</dbReference>
<protein>
    <submittedName>
        <fullName evidence="6">Molybdate ABC transporter substrate-binding protein</fullName>
    </submittedName>
</protein>
<dbReference type="PROSITE" id="PS51257">
    <property type="entry name" value="PROKAR_LIPOPROTEIN"/>
    <property type="match status" value="1"/>
</dbReference>
<comment type="similarity">
    <text evidence="1">Belongs to the bacterial solute-binding protein ModA family.</text>
</comment>
<reference evidence="6 7" key="1">
    <citation type="journal article" date="2017" name="Front. Microbiol.">
        <title>New Insights into the Diversity of the Genus Faecalibacterium.</title>
        <authorList>
            <person name="Benevides L."/>
            <person name="Burman S."/>
            <person name="Martin R."/>
            <person name="Robert V."/>
            <person name="Thomas M."/>
            <person name="Miquel S."/>
            <person name="Chain F."/>
            <person name="Sokol H."/>
            <person name="Bermudez-Humaran L.G."/>
            <person name="Morrison M."/>
            <person name="Langella P."/>
            <person name="Azevedo V.A."/>
            <person name="Chatel J.M."/>
            <person name="Soares S."/>
        </authorList>
    </citation>
    <scope>NUCLEOTIDE SEQUENCE [LARGE SCALE GENOMIC DNA]</scope>
    <source>
        <strain evidence="6 7">CNCM I 4542</strain>
    </source>
</reference>
<dbReference type="PROSITE" id="PS51318">
    <property type="entry name" value="TAT"/>
    <property type="match status" value="1"/>
</dbReference>
<evidence type="ECO:0000256" key="1">
    <source>
        <dbReference type="ARBA" id="ARBA00009175"/>
    </source>
</evidence>
<feature type="binding site" evidence="4">
    <location>
        <position position="214"/>
    </location>
    <ligand>
        <name>molybdate</name>
        <dbReference type="ChEBI" id="CHEBI:36264"/>
    </ligand>
</feature>
<dbReference type="PIRSF" id="PIRSF004846">
    <property type="entry name" value="ModA"/>
    <property type="match status" value="1"/>
</dbReference>
<dbReference type="SUPFAM" id="SSF53850">
    <property type="entry name" value="Periplasmic binding protein-like II"/>
    <property type="match status" value="1"/>
</dbReference>
<evidence type="ECO:0000256" key="2">
    <source>
        <dbReference type="ARBA" id="ARBA00022723"/>
    </source>
</evidence>
<feature type="binding site" evidence="4">
    <location>
        <position position="62"/>
    </location>
    <ligand>
        <name>molybdate</name>
        <dbReference type="ChEBI" id="CHEBI:36264"/>
    </ligand>
</feature>
<feature type="chain" id="PRO_5038489939" evidence="5">
    <location>
        <begin position="36"/>
        <end position="295"/>
    </location>
</feature>
<evidence type="ECO:0000313" key="6">
    <source>
        <dbReference type="EMBL" id="PLK28873.1"/>
    </source>
</evidence>
<keyword evidence="3 5" id="KW-0732">Signal</keyword>
<evidence type="ECO:0000256" key="4">
    <source>
        <dbReference type="PIRSR" id="PIRSR004846-1"/>
    </source>
</evidence>
<feature type="binding site" evidence="4">
    <location>
        <position position="232"/>
    </location>
    <ligand>
        <name>molybdate</name>
        <dbReference type="ChEBI" id="CHEBI:36264"/>
    </ligand>
</feature>
<evidence type="ECO:0000256" key="5">
    <source>
        <dbReference type="SAM" id="SignalP"/>
    </source>
</evidence>
<keyword evidence="4" id="KW-0500">Molybdenum</keyword>
<keyword evidence="2 4" id="KW-0479">Metal-binding</keyword>
<dbReference type="NCBIfam" id="TIGR01256">
    <property type="entry name" value="modA"/>
    <property type="match status" value="1"/>
</dbReference>
<dbReference type="InterPro" id="IPR050682">
    <property type="entry name" value="ModA/WtpA"/>
</dbReference>
<dbReference type="PANTHER" id="PTHR30632:SF0">
    <property type="entry name" value="SULFATE-BINDING PROTEIN"/>
    <property type="match status" value="1"/>
</dbReference>
<dbReference type="GO" id="GO:0030973">
    <property type="term" value="F:molybdate ion binding"/>
    <property type="evidence" value="ECO:0007669"/>
    <property type="project" value="TreeGrafter"/>
</dbReference>
<dbReference type="RefSeq" id="WP_097781225.1">
    <property type="nucleotide sequence ID" value="NZ_NMTS02000067.1"/>
</dbReference>
<name>A0A2J4JLY9_9FIRM</name>
<gene>
    <name evidence="6" type="primary">modA</name>
    <name evidence="6" type="ORF">CGS50_010995</name>
</gene>
<dbReference type="NCBIfam" id="TIGR01409">
    <property type="entry name" value="TAT_signal_seq"/>
    <property type="match status" value="1"/>
</dbReference>
<dbReference type="InterPro" id="IPR019546">
    <property type="entry name" value="TAT_signal_bac_arc"/>
</dbReference>
<organism evidence="6 7">
    <name type="scientific">Faecalibacterium prausnitzii</name>
    <dbReference type="NCBI Taxonomy" id="853"/>
    <lineage>
        <taxon>Bacteria</taxon>
        <taxon>Bacillati</taxon>
        <taxon>Bacillota</taxon>
        <taxon>Clostridia</taxon>
        <taxon>Eubacteriales</taxon>
        <taxon>Oscillospiraceae</taxon>
        <taxon>Faecalibacterium</taxon>
    </lineage>
</organism>
<dbReference type="InterPro" id="IPR006311">
    <property type="entry name" value="TAT_signal"/>
</dbReference>
<evidence type="ECO:0000313" key="7">
    <source>
        <dbReference type="Proteomes" id="UP000221015"/>
    </source>
</evidence>
<dbReference type="Pfam" id="PF13531">
    <property type="entry name" value="SBP_bac_11"/>
    <property type="match status" value="1"/>
</dbReference>
<feature type="binding site" evidence="4">
    <location>
        <position position="90"/>
    </location>
    <ligand>
        <name>molybdate</name>
        <dbReference type="ChEBI" id="CHEBI:36264"/>
    </ligand>
</feature>
<dbReference type="GO" id="GO:0046872">
    <property type="term" value="F:metal ion binding"/>
    <property type="evidence" value="ECO:0007669"/>
    <property type="project" value="UniProtKB-KW"/>
</dbReference>
<dbReference type="InterPro" id="IPR005950">
    <property type="entry name" value="ModA"/>
</dbReference>
<dbReference type="Gene3D" id="3.40.190.10">
    <property type="entry name" value="Periplasmic binding protein-like II"/>
    <property type="match status" value="2"/>
</dbReference>
<comment type="caution">
    <text evidence="6">The sequence shown here is derived from an EMBL/GenBank/DDBJ whole genome shotgun (WGS) entry which is preliminary data.</text>
</comment>
<evidence type="ECO:0000256" key="3">
    <source>
        <dbReference type="ARBA" id="ARBA00022729"/>
    </source>
</evidence>
<feature type="signal peptide" evidence="5">
    <location>
        <begin position="1"/>
        <end position="35"/>
    </location>
</feature>
<accession>A0A2J4JLY9</accession>
<proteinExistence type="inferred from homology"/>
<dbReference type="GO" id="GO:0015689">
    <property type="term" value="P:molybdate ion transport"/>
    <property type="evidence" value="ECO:0007669"/>
    <property type="project" value="InterPro"/>
</dbReference>